<sequence>MFTKPTLTHIDAEKGTRDVPSPQITGLSNNEKKAEHIDVFPVLSLKEDVPFTPSDVAKASPAPAKPAKKKVPLWVLWVVWSNSYRRFFTVIFIVNFTGLGFAMAGKWAYAAGYPGALALGNLNVAILVRNEIFGRFLYWFVNTFFAKWTPLWFRLACTSTLQHLGGIHSGCAISGVAWLVLMVVHQFKTKYMFNDPILAFGVITAVTLFITICAALPLVRNTHHNVFERSHRVYTILTNAYDTADGKFDHIGAYVVRQQSFWYTVGMSIFIVLPWLCTRRVKVDIELPSPKVAVIRFERGMQQGLLARISRSAVMEYHAFGIIS</sequence>
<gene>
    <name evidence="2" type="ORF">AZE42_12573</name>
</gene>
<dbReference type="InterPro" id="IPR052979">
    <property type="entry name" value="Adenylate-forming_domain"/>
</dbReference>
<dbReference type="PANTHER" id="PTHR33927:SF1">
    <property type="entry name" value="TRANSMEMBRANE PROTEIN"/>
    <property type="match status" value="1"/>
</dbReference>
<comment type="caution">
    <text evidence="2">The sequence shown here is derived from an EMBL/GenBank/DDBJ whole genome shotgun (WGS) entry which is preliminary data.</text>
</comment>
<accession>A0A1J8QWH9</accession>
<name>A0A1J8QWH9_9AGAM</name>
<dbReference type="EMBL" id="LVVM01002759">
    <property type="protein sequence ID" value="OJA15988.1"/>
    <property type="molecule type" value="Genomic_DNA"/>
</dbReference>
<keyword evidence="3" id="KW-1185">Reference proteome</keyword>
<feature type="transmembrane region" description="Helical" evidence="1">
    <location>
        <begin position="165"/>
        <end position="185"/>
    </location>
</feature>
<keyword evidence="1" id="KW-0812">Transmembrane</keyword>
<evidence type="ECO:0000313" key="2">
    <source>
        <dbReference type="EMBL" id="OJA15988.1"/>
    </source>
</evidence>
<evidence type="ECO:0000313" key="3">
    <source>
        <dbReference type="Proteomes" id="UP000183567"/>
    </source>
</evidence>
<feature type="transmembrane region" description="Helical" evidence="1">
    <location>
        <begin position="111"/>
        <end position="129"/>
    </location>
</feature>
<dbReference type="STRING" id="180088.A0A1J8QWH9"/>
<evidence type="ECO:0000256" key="1">
    <source>
        <dbReference type="SAM" id="Phobius"/>
    </source>
</evidence>
<feature type="transmembrane region" description="Helical" evidence="1">
    <location>
        <begin position="260"/>
        <end position="277"/>
    </location>
</feature>
<dbReference type="OrthoDB" id="3142841at2759"/>
<keyword evidence="1" id="KW-1133">Transmembrane helix</keyword>
<evidence type="ECO:0008006" key="4">
    <source>
        <dbReference type="Google" id="ProtNLM"/>
    </source>
</evidence>
<dbReference type="Proteomes" id="UP000183567">
    <property type="component" value="Unassembled WGS sequence"/>
</dbReference>
<keyword evidence="1" id="KW-0472">Membrane</keyword>
<proteinExistence type="predicted"/>
<feature type="transmembrane region" description="Helical" evidence="1">
    <location>
        <begin position="197"/>
        <end position="219"/>
    </location>
</feature>
<protein>
    <recommendedName>
        <fullName evidence="4">Transmembrane protein</fullName>
    </recommendedName>
</protein>
<dbReference type="PANTHER" id="PTHR33927">
    <property type="entry name" value="TRANSMEMBRANE PROTEIN"/>
    <property type="match status" value="1"/>
</dbReference>
<feature type="transmembrane region" description="Helical" evidence="1">
    <location>
        <begin position="136"/>
        <end position="153"/>
    </location>
</feature>
<dbReference type="AlphaFoldDB" id="A0A1J8QWH9"/>
<reference evidence="2 3" key="1">
    <citation type="submission" date="2016-03" db="EMBL/GenBank/DDBJ databases">
        <title>Comparative genomics of the ectomycorrhizal sister species Rhizopogon vinicolor and Rhizopogon vesiculosus (Basidiomycota: Boletales) reveals a divergence of the mating type B locus.</title>
        <authorList>
            <person name="Mujic A.B."/>
            <person name="Kuo A."/>
            <person name="Tritt A."/>
            <person name="Lipzen A."/>
            <person name="Chen C."/>
            <person name="Johnson J."/>
            <person name="Sharma A."/>
            <person name="Barry K."/>
            <person name="Grigoriev I.V."/>
            <person name="Spatafora J.W."/>
        </authorList>
    </citation>
    <scope>NUCLEOTIDE SEQUENCE [LARGE SCALE GENOMIC DNA]</scope>
    <source>
        <strain evidence="2 3">AM-OR11-056</strain>
    </source>
</reference>
<organism evidence="2 3">
    <name type="scientific">Rhizopogon vesiculosus</name>
    <dbReference type="NCBI Taxonomy" id="180088"/>
    <lineage>
        <taxon>Eukaryota</taxon>
        <taxon>Fungi</taxon>
        <taxon>Dikarya</taxon>
        <taxon>Basidiomycota</taxon>
        <taxon>Agaricomycotina</taxon>
        <taxon>Agaricomycetes</taxon>
        <taxon>Agaricomycetidae</taxon>
        <taxon>Boletales</taxon>
        <taxon>Suillineae</taxon>
        <taxon>Rhizopogonaceae</taxon>
        <taxon>Rhizopogon</taxon>
    </lineage>
</organism>
<feature type="transmembrane region" description="Helical" evidence="1">
    <location>
        <begin position="87"/>
        <end position="105"/>
    </location>
</feature>